<dbReference type="Proteomes" id="UP000051952">
    <property type="component" value="Unassembled WGS sequence"/>
</dbReference>
<dbReference type="AlphaFoldDB" id="A0A0S4J3U0"/>
<protein>
    <submittedName>
        <fullName evidence="1">Uncharacterized protein</fullName>
    </submittedName>
</protein>
<accession>A0A0S4J3U0</accession>
<organism evidence="1 2">
    <name type="scientific">Bodo saltans</name>
    <name type="common">Flagellated protozoan</name>
    <dbReference type="NCBI Taxonomy" id="75058"/>
    <lineage>
        <taxon>Eukaryota</taxon>
        <taxon>Discoba</taxon>
        <taxon>Euglenozoa</taxon>
        <taxon>Kinetoplastea</taxon>
        <taxon>Metakinetoplastina</taxon>
        <taxon>Eubodonida</taxon>
        <taxon>Bodonidae</taxon>
        <taxon>Bodo</taxon>
    </lineage>
</organism>
<evidence type="ECO:0000313" key="2">
    <source>
        <dbReference type="Proteomes" id="UP000051952"/>
    </source>
</evidence>
<proteinExistence type="predicted"/>
<name>A0A0S4J3U0_BODSA</name>
<dbReference type="VEuPathDB" id="TriTrypDB:BSAL_84370"/>
<keyword evidence="2" id="KW-1185">Reference proteome</keyword>
<dbReference type="EMBL" id="CYKH01000975">
    <property type="protein sequence ID" value="CUG74310.1"/>
    <property type="molecule type" value="Genomic_DNA"/>
</dbReference>
<gene>
    <name evidence="1" type="ORF">BSAL_84370</name>
</gene>
<reference evidence="2" key="1">
    <citation type="submission" date="2015-09" db="EMBL/GenBank/DDBJ databases">
        <authorList>
            <consortium name="Pathogen Informatics"/>
        </authorList>
    </citation>
    <scope>NUCLEOTIDE SEQUENCE [LARGE SCALE GENOMIC DNA]</scope>
    <source>
        <strain evidence="2">Lake Konstanz</strain>
    </source>
</reference>
<evidence type="ECO:0000313" key="1">
    <source>
        <dbReference type="EMBL" id="CUG74310.1"/>
    </source>
</evidence>
<sequence length="74" mass="7931">MFPSRKISAALSLTSSTHGVLPVIMCSAVQPGNMNAKLEVTEVVSGHHAVAMFRVSVLPEPKCDVKDGLHFSRL</sequence>